<organism evidence="2 3">
    <name type="scientific">Methanobrevibacter smithii</name>
    <dbReference type="NCBI Taxonomy" id="2173"/>
    <lineage>
        <taxon>Archaea</taxon>
        <taxon>Methanobacteriati</taxon>
        <taxon>Methanobacteriota</taxon>
        <taxon>Methanomada group</taxon>
        <taxon>Methanobacteria</taxon>
        <taxon>Methanobacteriales</taxon>
        <taxon>Methanobacteriaceae</taxon>
        <taxon>Methanobrevibacter</taxon>
    </lineage>
</organism>
<gene>
    <name evidence="2" type="ORF">BK798_04365</name>
</gene>
<dbReference type="EMBL" id="CP017803">
    <property type="protein sequence ID" value="ATZ59705.1"/>
    <property type="molecule type" value="Genomic_DNA"/>
</dbReference>
<dbReference type="Proteomes" id="UP000232133">
    <property type="component" value="Chromosome"/>
</dbReference>
<sequence>MVILSTLVAIVYILCEYLVIFFLKINRCVKVYIIIKPAKNPSKKHWQCMFCAVKNRRVKKSTIFLVKLNSEFSYK</sequence>
<accession>A0A2H4U6F7</accession>
<evidence type="ECO:0000256" key="1">
    <source>
        <dbReference type="SAM" id="Phobius"/>
    </source>
</evidence>
<name>A0A2H4U6F7_METSM</name>
<reference evidence="2 3" key="1">
    <citation type="submission" date="2016-10" db="EMBL/GenBank/DDBJ databases">
        <authorList>
            <person name="Varghese N."/>
        </authorList>
    </citation>
    <scope>NUCLEOTIDE SEQUENCE [LARGE SCALE GENOMIC DNA]</scope>
    <source>
        <strain evidence="2 3">KB11</strain>
    </source>
</reference>
<evidence type="ECO:0000313" key="2">
    <source>
        <dbReference type="EMBL" id="ATZ59705.1"/>
    </source>
</evidence>
<feature type="transmembrane region" description="Helical" evidence="1">
    <location>
        <begin position="6"/>
        <end position="23"/>
    </location>
</feature>
<keyword evidence="1" id="KW-0472">Membrane</keyword>
<evidence type="ECO:0000313" key="3">
    <source>
        <dbReference type="Proteomes" id="UP000232133"/>
    </source>
</evidence>
<keyword evidence="1" id="KW-1133">Transmembrane helix</keyword>
<keyword evidence="1" id="KW-0812">Transmembrane</keyword>
<protein>
    <submittedName>
        <fullName evidence="2">Uncharacterized protein</fullName>
    </submittedName>
</protein>
<proteinExistence type="predicted"/>
<dbReference type="AlphaFoldDB" id="A0A2H4U6F7"/>